<organism evidence="1 2">
    <name type="scientific">Streptomyces colonosanans</name>
    <dbReference type="NCBI Taxonomy" id="1428652"/>
    <lineage>
        <taxon>Bacteria</taxon>
        <taxon>Bacillati</taxon>
        <taxon>Actinomycetota</taxon>
        <taxon>Actinomycetes</taxon>
        <taxon>Kitasatosporales</taxon>
        <taxon>Streptomycetaceae</taxon>
        <taxon>Streptomyces</taxon>
    </lineage>
</organism>
<gene>
    <name evidence="1" type="ORF">BIV24_11680</name>
</gene>
<dbReference type="EMBL" id="MLYP01000030">
    <property type="protein sequence ID" value="OIJ93628.1"/>
    <property type="molecule type" value="Genomic_DNA"/>
</dbReference>
<accession>A0A1S2PIL4</accession>
<protein>
    <submittedName>
        <fullName evidence="1">Uncharacterized protein</fullName>
    </submittedName>
</protein>
<reference evidence="1 2" key="1">
    <citation type="submission" date="2016-10" db="EMBL/GenBank/DDBJ databases">
        <title>Genome sequence of Streptomyces sp. MUSC 93.</title>
        <authorList>
            <person name="Lee L.-H."/>
            <person name="Ser H.-L."/>
            <person name="Law J.W.-F."/>
        </authorList>
    </citation>
    <scope>NUCLEOTIDE SEQUENCE [LARGE SCALE GENOMIC DNA]</scope>
    <source>
        <strain evidence="1 2">MUSC 93</strain>
    </source>
</reference>
<dbReference type="Proteomes" id="UP000179935">
    <property type="component" value="Unassembled WGS sequence"/>
</dbReference>
<keyword evidence="2" id="KW-1185">Reference proteome</keyword>
<sequence length="67" mass="7075">MLLVGWAAVAYRQACDERVASGGGDTPDGVVLVLLNLHLQGRANEAVVLGQRDPRLLFQEGELCGVG</sequence>
<evidence type="ECO:0000313" key="2">
    <source>
        <dbReference type="Proteomes" id="UP000179935"/>
    </source>
</evidence>
<evidence type="ECO:0000313" key="1">
    <source>
        <dbReference type="EMBL" id="OIJ93628.1"/>
    </source>
</evidence>
<proteinExistence type="predicted"/>
<comment type="caution">
    <text evidence="1">The sequence shown here is derived from an EMBL/GenBank/DDBJ whole genome shotgun (WGS) entry which is preliminary data.</text>
</comment>
<dbReference type="AlphaFoldDB" id="A0A1S2PIL4"/>
<name>A0A1S2PIL4_9ACTN</name>